<dbReference type="PANTHER" id="PTHR43189">
    <property type="entry name" value="ZINC-TYPE ALCOHOL DEHYDROGENASE-LIKE PROTEIN C1198.01-RELATED"/>
    <property type="match status" value="1"/>
</dbReference>
<dbReference type="EMBL" id="BBYQ01000083">
    <property type="protein sequence ID" value="GAP30549.1"/>
    <property type="molecule type" value="Genomic_DNA"/>
</dbReference>
<dbReference type="InterPro" id="IPR013154">
    <property type="entry name" value="ADH-like_N"/>
</dbReference>
<dbReference type="Gene3D" id="3.90.180.10">
    <property type="entry name" value="Medium-chain alcohol dehydrogenases, catalytic domain"/>
    <property type="match status" value="1"/>
</dbReference>
<dbReference type="AlphaFoldDB" id="A0ABC9YYP8"/>
<evidence type="ECO:0000259" key="2">
    <source>
        <dbReference type="Pfam" id="PF08240"/>
    </source>
</evidence>
<dbReference type="Pfam" id="PF08240">
    <property type="entry name" value="ADH_N"/>
    <property type="match status" value="1"/>
</dbReference>
<dbReference type="GO" id="GO:0016491">
    <property type="term" value="F:oxidoreductase activity"/>
    <property type="evidence" value="ECO:0007669"/>
    <property type="project" value="UniProtKB-KW"/>
</dbReference>
<protein>
    <submittedName>
        <fullName evidence="3">Alcohol dehydrogenase</fullName>
    </submittedName>
</protein>
<sequence>MRAAVVSKGEFQVEDLPTPVPGPGQVLVNVTRCGICGSDLHARVHCDERADLAAATGYDRFMRSDQRVVMGHEFTGEIAEYGPGTRRRWKSGTPVVALPILRRQHQPELTGLSVHAPGGYAEQVLV</sequence>
<comment type="caution">
    <text evidence="3">The sequence shown here is derived from an EMBL/GenBank/DDBJ whole genome shotgun (WGS) entry which is preliminary data.</text>
</comment>
<evidence type="ECO:0000313" key="3">
    <source>
        <dbReference type="EMBL" id="GAP30549.1"/>
    </source>
</evidence>
<dbReference type="InterPro" id="IPR011032">
    <property type="entry name" value="GroES-like_sf"/>
</dbReference>
<dbReference type="PANTHER" id="PTHR43189:SF1">
    <property type="entry name" value="ZINC-TYPE ALCOHOL DEHYDROGENASE-LIKE PROTEIN C1198.01"/>
    <property type="match status" value="1"/>
</dbReference>
<name>A0ABC9YYP8_9NOCA</name>
<dbReference type="SUPFAM" id="SSF50129">
    <property type="entry name" value="GroES-like"/>
    <property type="match status" value="1"/>
</dbReference>
<accession>A0ABC9YYP8</accession>
<dbReference type="Proteomes" id="UP000037179">
    <property type="component" value="Unassembled WGS sequence"/>
</dbReference>
<keyword evidence="1" id="KW-0560">Oxidoreductase</keyword>
<proteinExistence type="predicted"/>
<feature type="domain" description="Alcohol dehydrogenase-like N-terminal" evidence="2">
    <location>
        <begin position="22"/>
        <end position="126"/>
    </location>
</feature>
<evidence type="ECO:0000256" key="1">
    <source>
        <dbReference type="ARBA" id="ARBA00023002"/>
    </source>
</evidence>
<keyword evidence="4" id="KW-1185">Reference proteome</keyword>
<organism evidence="3 4">
    <name type="scientific">Nocardia seriolae</name>
    <dbReference type="NCBI Taxonomy" id="37332"/>
    <lineage>
        <taxon>Bacteria</taxon>
        <taxon>Bacillati</taxon>
        <taxon>Actinomycetota</taxon>
        <taxon>Actinomycetes</taxon>
        <taxon>Mycobacteriales</taxon>
        <taxon>Nocardiaceae</taxon>
        <taxon>Nocardia</taxon>
    </lineage>
</organism>
<evidence type="ECO:0000313" key="4">
    <source>
        <dbReference type="Proteomes" id="UP000037179"/>
    </source>
</evidence>
<gene>
    <name evidence="3" type="ORF">NSK11_contig00083-0013</name>
</gene>
<reference evidence="3 4" key="2">
    <citation type="journal article" date="2016" name="Genome Announc.">
        <title>Draft Genome Sequence of Erythromycin- and Oxytetracycline-Sensitive Nocardia seriolae Strain U-1 (NBRC 110359).</title>
        <authorList>
            <person name="Imajoh M."/>
            <person name="Sukeda M."/>
            <person name="Shimizu M."/>
            <person name="Yamane J."/>
            <person name="Ohnishi K."/>
            <person name="Oshima S."/>
        </authorList>
    </citation>
    <scope>NUCLEOTIDE SEQUENCE [LARGE SCALE GENOMIC DNA]</scope>
    <source>
        <strain evidence="3 4">U-1</strain>
    </source>
</reference>
<reference evidence="4" key="1">
    <citation type="submission" date="2015-07" db="EMBL/GenBank/DDBJ databases">
        <title>Nocardia seriolae U-1 whole genome shotgun sequence.</title>
        <authorList>
            <person name="Imajoh M."/>
            <person name="Fukumoto Y."/>
            <person name="Sukeda M."/>
            <person name="Yamane J."/>
            <person name="Yamasaki K."/>
            <person name="Shimizu M."/>
            <person name="Ohnishi K."/>
            <person name="Oshima S."/>
        </authorList>
    </citation>
    <scope>NUCLEOTIDE SEQUENCE [LARGE SCALE GENOMIC DNA]</scope>
    <source>
        <strain evidence="4">U-1</strain>
    </source>
</reference>